<dbReference type="AlphaFoldDB" id="A0A4R6YTJ6"/>
<organism evidence="1 2">
    <name type="scientific">Tahibacter aquaticus</name>
    <dbReference type="NCBI Taxonomy" id="520092"/>
    <lineage>
        <taxon>Bacteria</taxon>
        <taxon>Pseudomonadati</taxon>
        <taxon>Pseudomonadota</taxon>
        <taxon>Gammaproteobacteria</taxon>
        <taxon>Lysobacterales</taxon>
        <taxon>Rhodanobacteraceae</taxon>
        <taxon>Tahibacter</taxon>
    </lineage>
</organism>
<evidence type="ECO:0000313" key="1">
    <source>
        <dbReference type="EMBL" id="TDR41545.1"/>
    </source>
</evidence>
<name>A0A4R6YTJ6_9GAMM</name>
<comment type="caution">
    <text evidence="1">The sequence shown here is derived from an EMBL/GenBank/DDBJ whole genome shotgun (WGS) entry which is preliminary data.</text>
</comment>
<sequence>MNVLIFGASGMLGPGVLRECRRADDVSQVTCIVCSPPGLSHPRLREIVHDDFFGCGRVENQLANVDACFFCLGVSSFRTEQAQYQRLTLDLTRAAARTLARLNPVLHAVYVSGVGSDSSERGRRFRARIKGRTENQLQQLPFRAAYAFRLGLIQPLGGIASKTALSRIGYVVLGPRLPLRRRFWPDQMLTSASLGQAMLAVVRHGSAKRVPEPADINALAR</sequence>
<evidence type="ECO:0000313" key="2">
    <source>
        <dbReference type="Proteomes" id="UP000295293"/>
    </source>
</evidence>
<dbReference type="OrthoDB" id="9798632at2"/>
<protein>
    <recommendedName>
        <fullName evidence="3">Epimerase</fullName>
    </recommendedName>
</protein>
<keyword evidence="2" id="KW-1185">Reference proteome</keyword>
<gene>
    <name evidence="1" type="ORF">DFR29_11027</name>
</gene>
<reference evidence="1 2" key="1">
    <citation type="submission" date="2019-03" db="EMBL/GenBank/DDBJ databases">
        <title>Genomic Encyclopedia of Type Strains, Phase IV (KMG-IV): sequencing the most valuable type-strain genomes for metagenomic binning, comparative biology and taxonomic classification.</title>
        <authorList>
            <person name="Goeker M."/>
        </authorList>
    </citation>
    <scope>NUCLEOTIDE SEQUENCE [LARGE SCALE GENOMIC DNA]</scope>
    <source>
        <strain evidence="1 2">DSM 21667</strain>
    </source>
</reference>
<proteinExistence type="predicted"/>
<dbReference type="Gene3D" id="3.40.50.720">
    <property type="entry name" value="NAD(P)-binding Rossmann-like Domain"/>
    <property type="match status" value="1"/>
</dbReference>
<dbReference type="InterPro" id="IPR036291">
    <property type="entry name" value="NAD(P)-bd_dom_sf"/>
</dbReference>
<dbReference type="EMBL" id="SNZH01000010">
    <property type="protein sequence ID" value="TDR41545.1"/>
    <property type="molecule type" value="Genomic_DNA"/>
</dbReference>
<dbReference type="RefSeq" id="WP_133819630.1">
    <property type="nucleotide sequence ID" value="NZ_SNZH01000010.1"/>
</dbReference>
<dbReference type="PANTHER" id="PTHR14097:SF8">
    <property type="entry name" value="NAD(P)-BINDING DOMAIN-CONTAINING PROTEIN"/>
    <property type="match status" value="1"/>
</dbReference>
<dbReference type="SUPFAM" id="SSF51735">
    <property type="entry name" value="NAD(P)-binding Rossmann-fold domains"/>
    <property type="match status" value="1"/>
</dbReference>
<dbReference type="Proteomes" id="UP000295293">
    <property type="component" value="Unassembled WGS sequence"/>
</dbReference>
<evidence type="ECO:0008006" key="3">
    <source>
        <dbReference type="Google" id="ProtNLM"/>
    </source>
</evidence>
<dbReference type="PANTHER" id="PTHR14097">
    <property type="entry name" value="OXIDOREDUCTASE HTATIP2"/>
    <property type="match status" value="1"/>
</dbReference>
<accession>A0A4R6YTJ6</accession>